<dbReference type="InterPro" id="IPR004360">
    <property type="entry name" value="Glyas_Fos-R_dOase_dom"/>
</dbReference>
<feature type="domain" description="VOC" evidence="1">
    <location>
        <begin position="136"/>
        <end position="289"/>
    </location>
</feature>
<evidence type="ECO:0000313" key="3">
    <source>
        <dbReference type="Proteomes" id="UP001597526"/>
    </source>
</evidence>
<comment type="caution">
    <text evidence="2">The sequence shown here is derived from an EMBL/GenBank/DDBJ whole genome shotgun (WGS) entry which is preliminary data.</text>
</comment>
<sequence length="330" mass="37188">MNYIINGIQQIGIGVANAKQAFNWYKNNYGFDLLVFEDRSEAKLMAQYTNDEVMQRYALLAMNMRGGGGLELWQFTNRKPLAQVSDFRLGDLGINMMKLRSANISETNYTKDSWGNWIQVVKDSYAFSKGSDGKGGVMGAVIGVSDMQKSIKFYQTLFGLDAIAFDEIGVFKEFENLPGGTQKFRRVLLARNTTRVGGFGKLLGPFQLELISCLERGPNKIYKNRLWGDLGYIHLCFDVSGMNELKKKSEGLGYPFTVDSANSFDMGEAAGRFGYIEDPDGTLIEVVETHKVPICKKLGIFINLRHRTLGKPLPNWIVKAMRIHRKKKDL</sequence>
<dbReference type="PROSITE" id="PS51819">
    <property type="entry name" value="VOC"/>
    <property type="match status" value="1"/>
</dbReference>
<gene>
    <name evidence="2" type="ORF">ACFSQJ_08605</name>
</gene>
<dbReference type="EMBL" id="JBHULB010000008">
    <property type="protein sequence ID" value="MFD2586989.1"/>
    <property type="molecule type" value="Genomic_DNA"/>
</dbReference>
<keyword evidence="3" id="KW-1185">Reference proteome</keyword>
<dbReference type="InterPro" id="IPR029068">
    <property type="entry name" value="Glyas_Bleomycin-R_OHBP_Dase"/>
</dbReference>
<dbReference type="InterPro" id="IPR037523">
    <property type="entry name" value="VOC_core"/>
</dbReference>
<dbReference type="RefSeq" id="WP_377766542.1">
    <property type="nucleotide sequence ID" value="NZ_JBHULB010000008.1"/>
</dbReference>
<accession>A0ABW5MZ90</accession>
<dbReference type="Proteomes" id="UP001597526">
    <property type="component" value="Unassembled WGS sequence"/>
</dbReference>
<evidence type="ECO:0000259" key="1">
    <source>
        <dbReference type="PROSITE" id="PS51819"/>
    </source>
</evidence>
<reference evidence="3" key="1">
    <citation type="journal article" date="2019" name="Int. J. Syst. Evol. Microbiol.">
        <title>The Global Catalogue of Microorganisms (GCM) 10K type strain sequencing project: providing services to taxonomists for standard genome sequencing and annotation.</title>
        <authorList>
            <consortium name="The Broad Institute Genomics Platform"/>
            <consortium name="The Broad Institute Genome Sequencing Center for Infectious Disease"/>
            <person name="Wu L."/>
            <person name="Ma J."/>
        </authorList>
    </citation>
    <scope>NUCLEOTIDE SEQUENCE [LARGE SCALE GENOMIC DNA]</scope>
    <source>
        <strain evidence="3">KCTC 52368</strain>
    </source>
</reference>
<protein>
    <submittedName>
        <fullName evidence="2">VOC family protein</fullName>
    </submittedName>
</protein>
<name>A0ABW5MZ90_9FLAO</name>
<proteinExistence type="predicted"/>
<dbReference type="Pfam" id="PF00903">
    <property type="entry name" value="Glyoxalase"/>
    <property type="match status" value="1"/>
</dbReference>
<dbReference type="SUPFAM" id="SSF54593">
    <property type="entry name" value="Glyoxalase/Bleomycin resistance protein/Dihydroxybiphenyl dioxygenase"/>
    <property type="match status" value="2"/>
</dbReference>
<evidence type="ECO:0000313" key="2">
    <source>
        <dbReference type="EMBL" id="MFD2586989.1"/>
    </source>
</evidence>
<dbReference type="Gene3D" id="3.10.180.10">
    <property type="entry name" value="2,3-Dihydroxybiphenyl 1,2-Dioxygenase, domain 1"/>
    <property type="match status" value="2"/>
</dbReference>
<organism evidence="2 3">
    <name type="scientific">Croceitalea marina</name>
    <dbReference type="NCBI Taxonomy" id="1775166"/>
    <lineage>
        <taxon>Bacteria</taxon>
        <taxon>Pseudomonadati</taxon>
        <taxon>Bacteroidota</taxon>
        <taxon>Flavobacteriia</taxon>
        <taxon>Flavobacteriales</taxon>
        <taxon>Flavobacteriaceae</taxon>
        <taxon>Croceitalea</taxon>
    </lineage>
</organism>